<reference evidence="2" key="1">
    <citation type="submission" date="2021-04" db="EMBL/GenBank/DDBJ databases">
        <title>Whole genome sequencing of Enterococci isolates from hospitalized patients.</title>
        <authorList>
            <person name="Ogoti B.M."/>
            <person name="Onyambu F.G."/>
        </authorList>
    </citation>
    <scope>NUCLEOTIDE SEQUENCE</scope>
    <source>
        <strain evidence="2">242</strain>
    </source>
</reference>
<accession>A0A941J950</accession>
<keyword evidence="1" id="KW-0812">Transmembrane</keyword>
<dbReference type="GO" id="GO:0009847">
    <property type="term" value="P:spore germination"/>
    <property type="evidence" value="ECO:0007669"/>
    <property type="project" value="InterPro"/>
</dbReference>
<evidence type="ECO:0000256" key="1">
    <source>
        <dbReference type="SAM" id="Phobius"/>
    </source>
</evidence>
<comment type="caution">
    <text evidence="2">The sequence shown here is derived from an EMBL/GenBank/DDBJ whole genome shotgun (WGS) entry which is preliminary data.</text>
</comment>
<gene>
    <name evidence="2" type="ORF">KEH51_28735</name>
</gene>
<name>A0A941J950_9BACI</name>
<keyword evidence="1" id="KW-0472">Membrane</keyword>
<dbReference type="InterPro" id="IPR004761">
    <property type="entry name" value="Spore_GerAB"/>
</dbReference>
<evidence type="ECO:0000313" key="3">
    <source>
        <dbReference type="Proteomes" id="UP000680045"/>
    </source>
</evidence>
<dbReference type="Proteomes" id="UP000680045">
    <property type="component" value="Unassembled WGS sequence"/>
</dbReference>
<organism evidence="2 3">
    <name type="scientific">Peribacillus frigoritolerans</name>
    <dbReference type="NCBI Taxonomy" id="450367"/>
    <lineage>
        <taxon>Bacteria</taxon>
        <taxon>Bacillati</taxon>
        <taxon>Bacillota</taxon>
        <taxon>Bacilli</taxon>
        <taxon>Bacillales</taxon>
        <taxon>Bacillaceae</taxon>
        <taxon>Peribacillus</taxon>
    </lineage>
</organism>
<dbReference type="Pfam" id="PF03845">
    <property type="entry name" value="Spore_permease"/>
    <property type="match status" value="1"/>
</dbReference>
<proteinExistence type="predicted"/>
<dbReference type="GO" id="GO:0016020">
    <property type="term" value="C:membrane"/>
    <property type="evidence" value="ECO:0007669"/>
    <property type="project" value="InterPro"/>
</dbReference>
<evidence type="ECO:0000313" key="2">
    <source>
        <dbReference type="EMBL" id="MBR8646306.1"/>
    </source>
</evidence>
<protein>
    <submittedName>
        <fullName evidence="2">GerAB/ArcD/ProY family transporter</fullName>
    </submittedName>
</protein>
<sequence>MPFVERFEYIGIATWVLVLVPSVCLYMWVSARGFHNTLK</sequence>
<dbReference type="EMBL" id="JAGTPW010000089">
    <property type="protein sequence ID" value="MBR8646306.1"/>
    <property type="molecule type" value="Genomic_DNA"/>
</dbReference>
<feature type="transmembrane region" description="Helical" evidence="1">
    <location>
        <begin position="12"/>
        <end position="29"/>
    </location>
</feature>
<keyword evidence="1" id="KW-1133">Transmembrane helix</keyword>
<dbReference type="AlphaFoldDB" id="A0A941J950"/>